<accession>A0A7R9KDY7</accession>
<dbReference type="AlphaFoldDB" id="A0A7R9KDY7"/>
<evidence type="ECO:0000313" key="3">
    <source>
        <dbReference type="Proteomes" id="UP000759131"/>
    </source>
</evidence>
<keyword evidence="1" id="KW-0472">Membrane</keyword>
<dbReference type="OrthoDB" id="10562366at2759"/>
<organism evidence="2">
    <name type="scientific">Medioppia subpectinata</name>
    <dbReference type="NCBI Taxonomy" id="1979941"/>
    <lineage>
        <taxon>Eukaryota</taxon>
        <taxon>Metazoa</taxon>
        <taxon>Ecdysozoa</taxon>
        <taxon>Arthropoda</taxon>
        <taxon>Chelicerata</taxon>
        <taxon>Arachnida</taxon>
        <taxon>Acari</taxon>
        <taxon>Acariformes</taxon>
        <taxon>Sarcoptiformes</taxon>
        <taxon>Oribatida</taxon>
        <taxon>Brachypylina</taxon>
        <taxon>Oppioidea</taxon>
        <taxon>Oppiidae</taxon>
        <taxon>Medioppia</taxon>
    </lineage>
</organism>
<name>A0A7R9KDY7_9ACAR</name>
<feature type="transmembrane region" description="Helical" evidence="1">
    <location>
        <begin position="61"/>
        <end position="81"/>
    </location>
</feature>
<dbReference type="EMBL" id="OC855069">
    <property type="protein sequence ID" value="CAD7621144.1"/>
    <property type="molecule type" value="Genomic_DNA"/>
</dbReference>
<keyword evidence="1" id="KW-1133">Transmembrane helix</keyword>
<evidence type="ECO:0000256" key="1">
    <source>
        <dbReference type="SAM" id="Phobius"/>
    </source>
</evidence>
<sequence length="162" mass="18389">MPVLVYRGSGAGARHTFNSPTFLHVYENKTNWILIILLSLIFIIVFLFMSPKSVQPRATHFGYIFALVFAIICLKLLYNYMTKNNGTNGSLIELNGQTHRNDSRYNSRHNSSVYNIDMSDSMPQTRTGSQISLNPSEFSMPPKYELPPSYSQAVSQLTINRC</sequence>
<proteinExistence type="predicted"/>
<evidence type="ECO:0000313" key="2">
    <source>
        <dbReference type="EMBL" id="CAD7621144.1"/>
    </source>
</evidence>
<keyword evidence="1" id="KW-0812">Transmembrane</keyword>
<dbReference type="EMBL" id="CAJPIZ010000494">
    <property type="protein sequence ID" value="CAG2101574.1"/>
    <property type="molecule type" value="Genomic_DNA"/>
</dbReference>
<reference evidence="2" key="1">
    <citation type="submission" date="2020-11" db="EMBL/GenBank/DDBJ databases">
        <authorList>
            <person name="Tran Van P."/>
        </authorList>
    </citation>
    <scope>NUCLEOTIDE SEQUENCE</scope>
</reference>
<dbReference type="Proteomes" id="UP000759131">
    <property type="component" value="Unassembled WGS sequence"/>
</dbReference>
<protein>
    <submittedName>
        <fullName evidence="2">Uncharacterized protein</fullName>
    </submittedName>
</protein>
<keyword evidence="3" id="KW-1185">Reference proteome</keyword>
<gene>
    <name evidence="2" type="ORF">OSB1V03_LOCUS1620</name>
</gene>
<feature type="transmembrane region" description="Helical" evidence="1">
    <location>
        <begin position="32"/>
        <end position="49"/>
    </location>
</feature>